<dbReference type="Proteomes" id="UP000622317">
    <property type="component" value="Unassembled WGS sequence"/>
</dbReference>
<feature type="chain" id="PRO_5037804667" description="Fibronectin type-III domain-containing protein" evidence="1">
    <location>
        <begin position="23"/>
        <end position="791"/>
    </location>
</feature>
<keyword evidence="3" id="KW-1185">Reference proteome</keyword>
<feature type="signal peptide" evidence="1">
    <location>
        <begin position="1"/>
        <end position="22"/>
    </location>
</feature>
<keyword evidence="1" id="KW-0732">Signal</keyword>
<comment type="caution">
    <text evidence="2">The sequence shown here is derived from an EMBL/GenBank/DDBJ whole genome shotgun (WGS) entry which is preliminary data.</text>
</comment>
<dbReference type="AlphaFoldDB" id="A0A927F9Y9"/>
<evidence type="ECO:0000256" key="1">
    <source>
        <dbReference type="SAM" id="SignalP"/>
    </source>
</evidence>
<evidence type="ECO:0008006" key="4">
    <source>
        <dbReference type="Google" id="ProtNLM"/>
    </source>
</evidence>
<gene>
    <name evidence="2" type="ORF">IEN85_17080</name>
</gene>
<organism evidence="2 3">
    <name type="scientific">Pelagicoccus enzymogenes</name>
    <dbReference type="NCBI Taxonomy" id="2773457"/>
    <lineage>
        <taxon>Bacteria</taxon>
        <taxon>Pseudomonadati</taxon>
        <taxon>Verrucomicrobiota</taxon>
        <taxon>Opitutia</taxon>
        <taxon>Puniceicoccales</taxon>
        <taxon>Pelagicoccaceae</taxon>
        <taxon>Pelagicoccus</taxon>
    </lineage>
</organism>
<dbReference type="RefSeq" id="WP_191618317.1">
    <property type="nucleotide sequence ID" value="NZ_JACYFG010000040.1"/>
</dbReference>
<evidence type="ECO:0000313" key="2">
    <source>
        <dbReference type="EMBL" id="MBD5781217.1"/>
    </source>
</evidence>
<sequence length="791" mass="86198">MKRLCQWALASICLSLLSSAQADIEFVYLIKEKVHRQFGNEPAAGPVEWGFGAGVSGDAQVSAASVTYPGSDGAVAISGAEGSFDLDQDGFASKEEMDAAYPNGSFSLSVTNQGSPETFGPFAVTGDSYPAAPHLTNVADLEAHDFSQSFELTWASFSDADASSRIILQVWDDANDQEIVFEFLDSSATSFTIPANTFSSDNYYSFDLLFVDETAQLGSPESVIGYLATTTYELSTQTSDTSLGLYKWKRHQQSAQELVEAEGYRPYAFVSEGTREVSYAELNTPAGNYGLVPLGQSLFFLTDSFGTKEVLDAAYPDGEYRFWLNEDGENRSYGTYYFSGDEYPDAPRLTNYNELQRFDATQDQLVSLDIPAGGVDRVDLRLLGGSGTLVWAETLGDGISSATIPADTLVPEENFQIVAIYWSSQFEASKPPAEIGFVSSTYMLGQTASENSSGGGVELAFLIKERVYSQSDNNAATEPIAWSFNAGVQGASDLQGASVSYPGGSEILTGEPGEYESEEHTFASQALLDAAFPDGNYTMSVTVDGTGSDLGPFNISGGNYPVVPQLQNFEELQAHDFSQPFDLSWNSFTGAAADDLVVVQIYDETGDQEIVSEFLDATATSYQLPANLLQEDRFYEIELLFLKATDGFGSSEAIVGYLSTTTLYLSTHTSEFSLWLSGYFDSGELQDPDIAGENADPDGDGQDNYFEFLAKFDPSDSSSRLQHRIQDGVIRFWPVNPGVFWEVRFSDDLQAWNPVDQSVYRFDGDAIEFDVDDSSGSAFYRFILLEAPPQD</sequence>
<protein>
    <recommendedName>
        <fullName evidence="4">Fibronectin type-III domain-containing protein</fullName>
    </recommendedName>
</protein>
<name>A0A927F9Y9_9BACT</name>
<reference evidence="2" key="1">
    <citation type="submission" date="2020-09" db="EMBL/GenBank/DDBJ databases">
        <title>Pelagicoccus enzymogenes sp. nov. with an EPS production, isolated from marine sediment.</title>
        <authorList>
            <person name="Feng X."/>
        </authorList>
    </citation>
    <scope>NUCLEOTIDE SEQUENCE</scope>
    <source>
        <strain evidence="2">NFK12</strain>
    </source>
</reference>
<proteinExistence type="predicted"/>
<evidence type="ECO:0000313" key="3">
    <source>
        <dbReference type="Proteomes" id="UP000622317"/>
    </source>
</evidence>
<dbReference type="EMBL" id="JACYFG010000040">
    <property type="protein sequence ID" value="MBD5781217.1"/>
    <property type="molecule type" value="Genomic_DNA"/>
</dbReference>
<accession>A0A927F9Y9</accession>